<dbReference type="Gene3D" id="1.10.150.20">
    <property type="entry name" value="5' to 3' exonuclease, C-terminal subdomain"/>
    <property type="match status" value="1"/>
</dbReference>
<dbReference type="CDD" id="cd06139">
    <property type="entry name" value="DNA_polA_I_Ecoli_like_exo"/>
    <property type="match status" value="1"/>
</dbReference>
<keyword evidence="1" id="KW-0235">DNA replication</keyword>
<dbReference type="SUPFAM" id="SSF56672">
    <property type="entry name" value="DNA/RNA polymerases"/>
    <property type="match status" value="1"/>
</dbReference>
<protein>
    <recommendedName>
        <fullName evidence="3">DNA-directed DNA polymerase family A palm domain-containing protein</fullName>
    </recommendedName>
</protein>
<feature type="region of interest" description="Disordered" evidence="2">
    <location>
        <begin position="114"/>
        <end position="134"/>
    </location>
</feature>
<dbReference type="GO" id="GO:0003887">
    <property type="term" value="F:DNA-directed DNA polymerase activity"/>
    <property type="evidence" value="ECO:0007669"/>
    <property type="project" value="InterPro"/>
</dbReference>
<dbReference type="InterPro" id="IPR036397">
    <property type="entry name" value="RNaseH_sf"/>
</dbReference>
<dbReference type="GO" id="GO:0006261">
    <property type="term" value="P:DNA-templated DNA replication"/>
    <property type="evidence" value="ECO:0007669"/>
    <property type="project" value="InterPro"/>
</dbReference>
<dbReference type="Proteomes" id="UP000198341">
    <property type="component" value="Chromosome 10"/>
</dbReference>
<dbReference type="GeneID" id="19013249"/>
<dbReference type="AlphaFoldDB" id="K8F0C3"/>
<sequence>MMRALSTSSVSSCGAPSCSYASSNALRRRGSNNTTVVHRRRFPLSFFLHHHRGFRVFASPQQQQQRQEKSTPAGGEKNEAFGEEELPNVLEELERFNYVGAQFVRSNGKAVRNLSSKNGTAKKSQEKNKMALEEPKRTKNNIVNAANNAVNGMSANNGQMVVKRSVGRPKESGNVAAAAARSATGDEDGASVDESNETLIPTGLREEVFCVTTVEDAKHAVAILNENLGTDEEPKYHALDTEVSHIDVTCQTPVGHGNVICFSVFAGPDVNFAKPGESKKSLLWVDLLDKDNVRFNQEIFDVFTSYLENEKAKKVWHNYSFDRHVVENHGIQLGGFAADTMHMARLWNTNRKLDGGYSLEALTSDAEVMADCGEMLSASETMMRAKLGMKKIFGKPKLKKDGTPGKTIELPPMEVIQTTDDSRDRWIEYAALDAMATWFLRESLEAKLRGISCDACPILSGKPQFKKSTTLWDFYTRYTRPFGNLLTQMERNGMRVDLEHLANAEQLAMSDKKVAEEYFREWAASKCEDAKYMNVGSGLQIRQLLFAGARNKRGNDKPGVEKTREFTQESQEWLEWDAKGREGKAPKKTSKITLHGITKRPLPVLTYTATGLPAVSSVVLRQLAGKPGAAREICDNWDSLPEADKKNEKLSKICGTAFEAFGRGFEGARACAAIDALNDLAAVDTLLSNFIIPLQGDDIRGPEGRVHGAVNINTETGRLSARRPSLQNQPALEKDRYGIRRAFTAEEGKTLIVCDYGQLELRLLAHMADCKSMKEAFIAGGDFHSRTALGMYPNIREAMDKGECLLEYGPKREGEDEDAPQPPLLKDMFASERRKAKVLNFSIAYGKTAHGLAKDFGTDLEEANKTVDLWYSDRPEVRSWQEVQRKHAEKHGHVRTLLGRTRSLPDAKSRNEQFKSHALRAAINTPIQGGAADIAMLAMLKIQRCPRLKQLGYKLLMQIHDEVILEGPVEHEEEALALTKAHMQNPFEDANGENVNLLDVELVVDGDSAKTWMDAK</sequence>
<dbReference type="SUPFAM" id="SSF53098">
    <property type="entry name" value="Ribonuclease H-like"/>
    <property type="match status" value="1"/>
</dbReference>
<dbReference type="GO" id="GO:0006302">
    <property type="term" value="P:double-strand break repair"/>
    <property type="evidence" value="ECO:0007669"/>
    <property type="project" value="TreeGrafter"/>
</dbReference>
<dbReference type="Pfam" id="PF00476">
    <property type="entry name" value="DNA_pol_A"/>
    <property type="match status" value="2"/>
</dbReference>
<feature type="domain" description="DNA-directed DNA polymerase family A palm" evidence="3">
    <location>
        <begin position="739"/>
        <end position="971"/>
    </location>
</feature>
<dbReference type="GO" id="GO:0003677">
    <property type="term" value="F:DNA binding"/>
    <property type="evidence" value="ECO:0007669"/>
    <property type="project" value="InterPro"/>
</dbReference>
<dbReference type="InterPro" id="IPR001098">
    <property type="entry name" value="DNA-dir_DNA_pol_A_palm_dom"/>
</dbReference>
<dbReference type="InterPro" id="IPR002298">
    <property type="entry name" value="DNA_polymerase_A"/>
</dbReference>
<dbReference type="FunFam" id="3.30.420.10:FF:000051">
    <property type="entry name" value="DNA polymerase I"/>
    <property type="match status" value="1"/>
</dbReference>
<keyword evidence="5" id="KW-1185">Reference proteome</keyword>
<organism evidence="4 5">
    <name type="scientific">Bathycoccus prasinos</name>
    <dbReference type="NCBI Taxonomy" id="41875"/>
    <lineage>
        <taxon>Eukaryota</taxon>
        <taxon>Viridiplantae</taxon>
        <taxon>Chlorophyta</taxon>
        <taxon>Mamiellophyceae</taxon>
        <taxon>Mamiellales</taxon>
        <taxon>Bathycoccaceae</taxon>
        <taxon>Bathycoccus</taxon>
    </lineage>
</organism>
<dbReference type="RefSeq" id="XP_007510702.1">
    <property type="nucleotide sequence ID" value="XM_007510640.1"/>
</dbReference>
<feature type="compositionally biased region" description="Low complexity" evidence="2">
    <location>
        <begin position="1"/>
        <end position="19"/>
    </location>
</feature>
<dbReference type="KEGG" id="bpg:Bathy10g01730"/>
<evidence type="ECO:0000256" key="2">
    <source>
        <dbReference type="SAM" id="MobiDB-lite"/>
    </source>
</evidence>
<dbReference type="PANTHER" id="PTHR10133">
    <property type="entry name" value="DNA POLYMERASE I"/>
    <property type="match status" value="1"/>
</dbReference>
<dbReference type="Gene3D" id="3.30.70.370">
    <property type="match status" value="1"/>
</dbReference>
<dbReference type="CDD" id="cd08640">
    <property type="entry name" value="DNA_pol_A_plastid_like"/>
    <property type="match status" value="1"/>
</dbReference>
<dbReference type="InterPro" id="IPR002562">
    <property type="entry name" value="3'-5'_exonuclease_dom"/>
</dbReference>
<evidence type="ECO:0000313" key="5">
    <source>
        <dbReference type="Proteomes" id="UP000198341"/>
    </source>
</evidence>
<dbReference type="EMBL" id="FO082269">
    <property type="protein sequence ID" value="CCO18235.1"/>
    <property type="molecule type" value="Genomic_DNA"/>
</dbReference>
<dbReference type="OrthoDB" id="275278at2759"/>
<dbReference type="eggNOG" id="KOG0950">
    <property type="taxonomic scope" value="Eukaryota"/>
</dbReference>
<dbReference type="InterPro" id="IPR012337">
    <property type="entry name" value="RNaseH-like_sf"/>
</dbReference>
<evidence type="ECO:0000256" key="1">
    <source>
        <dbReference type="ARBA" id="ARBA00022705"/>
    </source>
</evidence>
<feature type="compositionally biased region" description="Basic and acidic residues" evidence="2">
    <location>
        <begin position="123"/>
        <end position="134"/>
    </location>
</feature>
<feature type="region of interest" description="Disordered" evidence="2">
    <location>
        <begin position="56"/>
        <end position="81"/>
    </location>
</feature>
<name>K8F0C3_9CHLO</name>
<dbReference type="InterPro" id="IPR043502">
    <property type="entry name" value="DNA/RNA_pol_sf"/>
</dbReference>
<dbReference type="Pfam" id="PF01612">
    <property type="entry name" value="DNA_pol_A_exo1"/>
    <property type="match status" value="1"/>
</dbReference>
<dbReference type="SMART" id="SM00482">
    <property type="entry name" value="POLAc"/>
    <property type="match status" value="1"/>
</dbReference>
<reference evidence="4 5" key="1">
    <citation type="submission" date="2011-10" db="EMBL/GenBank/DDBJ databases">
        <authorList>
            <person name="Genoscope - CEA"/>
        </authorList>
    </citation>
    <scope>NUCLEOTIDE SEQUENCE [LARGE SCALE GENOMIC DNA]</scope>
    <source>
        <strain evidence="4 5">RCC 1105</strain>
    </source>
</reference>
<dbReference type="Gene3D" id="3.30.420.10">
    <property type="entry name" value="Ribonuclease H-like superfamily/Ribonuclease H"/>
    <property type="match status" value="1"/>
</dbReference>
<feature type="region of interest" description="Disordered" evidence="2">
    <location>
        <begin position="1"/>
        <end position="22"/>
    </location>
</feature>
<gene>
    <name evidence="4" type="ordered locus">Bathy10g01730</name>
</gene>
<proteinExistence type="predicted"/>
<accession>K8F0C3</accession>
<dbReference type="GO" id="GO:0008408">
    <property type="term" value="F:3'-5' exonuclease activity"/>
    <property type="evidence" value="ECO:0007669"/>
    <property type="project" value="InterPro"/>
</dbReference>
<dbReference type="PANTHER" id="PTHR10133:SF27">
    <property type="entry name" value="DNA POLYMERASE NU"/>
    <property type="match status" value="1"/>
</dbReference>
<dbReference type="PRINTS" id="PR00868">
    <property type="entry name" value="DNAPOLI"/>
</dbReference>
<evidence type="ECO:0000313" key="4">
    <source>
        <dbReference type="EMBL" id="CCO18235.1"/>
    </source>
</evidence>
<dbReference type="STRING" id="41875.K8F0C3"/>
<evidence type="ECO:0000259" key="3">
    <source>
        <dbReference type="SMART" id="SM00482"/>
    </source>
</evidence>